<keyword evidence="1" id="KW-1133">Transmembrane helix</keyword>
<accession>A0A4R8ZHB5</accession>
<evidence type="ECO:0000313" key="2">
    <source>
        <dbReference type="EMBL" id="TFD25825.1"/>
    </source>
</evidence>
<evidence type="ECO:0000313" key="3">
    <source>
        <dbReference type="Proteomes" id="UP000298424"/>
    </source>
</evidence>
<keyword evidence="1" id="KW-0472">Membrane</keyword>
<reference evidence="2 3" key="1">
    <citation type="submission" date="2019-03" db="EMBL/GenBank/DDBJ databases">
        <title>Genomics of glacier-inhabiting Cryobacterium strains.</title>
        <authorList>
            <person name="Liu Q."/>
            <person name="Xin Y.-H."/>
        </authorList>
    </citation>
    <scope>NUCLEOTIDE SEQUENCE [LARGE SCALE GENOMIC DNA]</scope>
    <source>
        <strain evidence="2 3">TMT1-1</strain>
    </source>
</reference>
<dbReference type="RefSeq" id="WP_134572241.1">
    <property type="nucleotide sequence ID" value="NZ_SOGT01000011.1"/>
</dbReference>
<dbReference type="OrthoDB" id="4303577at2"/>
<feature type="transmembrane region" description="Helical" evidence="1">
    <location>
        <begin position="80"/>
        <end position="104"/>
    </location>
</feature>
<sequence>MLFTFTACGYGALPFLIAHKWVVPAAVVEPIDATPETTAVDLTATWTQLVTSPVMAVIGGLIVLGGIIGVIAVFGEDGQASAVGAGVMTMVIVGLILVMTLAFAQVRVRVDRRGLRVVSRLLGIRLKRVSLHYGKVGPVSQLSPGPEGHGGS</sequence>
<dbReference type="Proteomes" id="UP000298424">
    <property type="component" value="Unassembled WGS sequence"/>
</dbReference>
<proteinExistence type="predicted"/>
<gene>
    <name evidence="2" type="ORF">E3T27_08405</name>
</gene>
<protein>
    <submittedName>
        <fullName evidence="2">Uncharacterized protein</fullName>
    </submittedName>
</protein>
<name>A0A4R8ZHB5_9MICO</name>
<dbReference type="AlphaFoldDB" id="A0A4R8ZHB5"/>
<feature type="transmembrane region" description="Helical" evidence="1">
    <location>
        <begin position="54"/>
        <end position="74"/>
    </location>
</feature>
<comment type="caution">
    <text evidence="2">The sequence shown here is derived from an EMBL/GenBank/DDBJ whole genome shotgun (WGS) entry which is preliminary data.</text>
</comment>
<evidence type="ECO:0000256" key="1">
    <source>
        <dbReference type="SAM" id="Phobius"/>
    </source>
</evidence>
<dbReference type="EMBL" id="SOGT01000011">
    <property type="protein sequence ID" value="TFD25825.1"/>
    <property type="molecule type" value="Genomic_DNA"/>
</dbReference>
<keyword evidence="1" id="KW-0812">Transmembrane</keyword>
<keyword evidence="3" id="KW-1185">Reference proteome</keyword>
<organism evidence="2 3">
    <name type="scientific">Cryobacterium lyxosi</name>
    <dbReference type="NCBI Taxonomy" id="1259228"/>
    <lineage>
        <taxon>Bacteria</taxon>
        <taxon>Bacillati</taxon>
        <taxon>Actinomycetota</taxon>
        <taxon>Actinomycetes</taxon>
        <taxon>Micrococcales</taxon>
        <taxon>Microbacteriaceae</taxon>
        <taxon>Cryobacterium</taxon>
    </lineage>
</organism>